<keyword evidence="1" id="KW-1133">Transmembrane helix</keyword>
<gene>
    <name evidence="2" type="ORF">BSR29_04875</name>
</gene>
<dbReference type="EMBL" id="MQSV01000003">
    <property type="protein sequence ID" value="OKL47829.1"/>
    <property type="molecule type" value="Genomic_DNA"/>
</dbReference>
<dbReference type="RefSeq" id="WP_073709190.1">
    <property type="nucleotide sequence ID" value="NZ_MQSV01000003.1"/>
</dbReference>
<proteinExistence type="predicted"/>
<evidence type="ECO:0000313" key="3">
    <source>
        <dbReference type="Proteomes" id="UP000186785"/>
    </source>
</evidence>
<protein>
    <recommendedName>
        <fullName evidence="4">Glycine zipper family protein</fullName>
    </recommendedName>
</protein>
<dbReference type="AlphaFoldDB" id="A0A1Q5PLA0"/>
<name>A0A1Q5PLA0_9ACTO</name>
<evidence type="ECO:0000313" key="2">
    <source>
        <dbReference type="EMBL" id="OKL47829.1"/>
    </source>
</evidence>
<sequence>MPLDIITNLIGIILLVPLIVVSAKTNKQRKEGTLTTRIQEGMSVGMLIGILAGFAFDQLALGAGIGGAIGTLIGMNIKR</sequence>
<evidence type="ECO:0000256" key="1">
    <source>
        <dbReference type="SAM" id="Phobius"/>
    </source>
</evidence>
<dbReference type="Proteomes" id="UP000186785">
    <property type="component" value="Unassembled WGS sequence"/>
</dbReference>
<evidence type="ECO:0008006" key="4">
    <source>
        <dbReference type="Google" id="ProtNLM"/>
    </source>
</evidence>
<organism evidence="2 3">
    <name type="scientific">Boudabousia liubingyangii</name>
    <dbReference type="NCBI Taxonomy" id="1921764"/>
    <lineage>
        <taxon>Bacteria</taxon>
        <taxon>Bacillati</taxon>
        <taxon>Actinomycetota</taxon>
        <taxon>Actinomycetes</taxon>
        <taxon>Actinomycetales</taxon>
        <taxon>Actinomycetaceae</taxon>
        <taxon>Boudabousia</taxon>
    </lineage>
</organism>
<keyword evidence="1" id="KW-0812">Transmembrane</keyword>
<comment type="caution">
    <text evidence="2">The sequence shown here is derived from an EMBL/GenBank/DDBJ whole genome shotgun (WGS) entry which is preliminary data.</text>
</comment>
<accession>A0A1Q5PLA0</accession>
<keyword evidence="3" id="KW-1185">Reference proteome</keyword>
<feature type="transmembrane region" description="Helical" evidence="1">
    <location>
        <begin position="44"/>
        <end position="73"/>
    </location>
</feature>
<feature type="transmembrane region" description="Helical" evidence="1">
    <location>
        <begin position="6"/>
        <end position="23"/>
    </location>
</feature>
<reference evidence="2 3" key="1">
    <citation type="submission" date="2016-11" db="EMBL/GenBank/DDBJ databases">
        <title>Actinomyces gypaetusis sp. nov. isolated from the vulture Gypaetus barbatus in Qinghai Tibet Plateau China.</title>
        <authorList>
            <person name="Meng X."/>
        </authorList>
    </citation>
    <scope>NUCLEOTIDE SEQUENCE [LARGE SCALE GENOMIC DNA]</scope>
    <source>
        <strain evidence="2 3">VUL4_2</strain>
    </source>
</reference>
<keyword evidence="1" id="KW-0472">Membrane</keyword>